<reference evidence="2" key="1">
    <citation type="submission" date="2020-08" db="EMBL/GenBank/DDBJ databases">
        <authorList>
            <person name="Hu Y."/>
            <person name="Nguyen S.V."/>
            <person name="Li F."/>
            <person name="Fanning S."/>
        </authorList>
    </citation>
    <scope>NUCLEOTIDE SEQUENCE</scope>
    <source>
        <strain evidence="2">SYSU D8009</strain>
    </source>
</reference>
<dbReference type="EMBL" id="JACOMF010000037">
    <property type="protein sequence ID" value="MBC4017886.1"/>
    <property type="molecule type" value="Genomic_DNA"/>
</dbReference>
<sequence>MKALMSVRMLAVLAGVATAAPLPAPADGVRREMFQASGRPAVVGVISWPSGRGTGPSPMVVILPDALGPDWRADAYVARLGAAGLPVLEVDLQAVAEAAGPGASPPGLAATVAIIIRELSRDPRVIAGRIGVLGFGVGGRAALTAPPAPDGTDRIAARAMLYPGCIGLERDLLRYEVGVSAGSSPVLLMHGDRDAANPPPECAQAAAVLSQWGPVERVEIAGTGYAWDRPAFRSEGPTMMPRPDGAGRIRATPEPRLFEVSAMRVAHWFARALGTEGEATPVDDRVFGPAARAAEPGARR</sequence>
<dbReference type="Gene3D" id="3.40.50.1820">
    <property type="entry name" value="alpha/beta hydrolase"/>
    <property type="match status" value="1"/>
</dbReference>
<dbReference type="SUPFAM" id="SSF53474">
    <property type="entry name" value="alpha/beta-Hydrolases"/>
    <property type="match status" value="1"/>
</dbReference>
<organism evidence="2 3">
    <name type="scientific">Siccirubricoccus deserti</name>
    <dbReference type="NCBI Taxonomy" id="2013562"/>
    <lineage>
        <taxon>Bacteria</taxon>
        <taxon>Pseudomonadati</taxon>
        <taxon>Pseudomonadota</taxon>
        <taxon>Alphaproteobacteria</taxon>
        <taxon>Acetobacterales</taxon>
        <taxon>Roseomonadaceae</taxon>
        <taxon>Siccirubricoccus</taxon>
    </lineage>
</organism>
<protein>
    <recommendedName>
        <fullName evidence="4">Dienelactone hydrolase domain-containing protein</fullName>
    </recommendedName>
</protein>
<dbReference type="InterPro" id="IPR029058">
    <property type="entry name" value="AB_hydrolase_fold"/>
</dbReference>
<keyword evidence="3" id="KW-1185">Reference proteome</keyword>
<proteinExistence type="predicted"/>
<feature type="signal peptide" evidence="1">
    <location>
        <begin position="1"/>
        <end position="19"/>
    </location>
</feature>
<name>A0A9X0R1A6_9PROT</name>
<dbReference type="RefSeq" id="WP_186772643.1">
    <property type="nucleotide sequence ID" value="NZ_JACOMF010000037.1"/>
</dbReference>
<dbReference type="Proteomes" id="UP000600101">
    <property type="component" value="Unassembled WGS sequence"/>
</dbReference>
<feature type="chain" id="PRO_5040996928" description="Dienelactone hydrolase domain-containing protein" evidence="1">
    <location>
        <begin position="20"/>
        <end position="300"/>
    </location>
</feature>
<gene>
    <name evidence="2" type="ORF">H7965_21510</name>
</gene>
<comment type="caution">
    <text evidence="2">The sequence shown here is derived from an EMBL/GenBank/DDBJ whole genome shotgun (WGS) entry which is preliminary data.</text>
</comment>
<evidence type="ECO:0000313" key="3">
    <source>
        <dbReference type="Proteomes" id="UP000600101"/>
    </source>
</evidence>
<evidence type="ECO:0000313" key="2">
    <source>
        <dbReference type="EMBL" id="MBC4017886.1"/>
    </source>
</evidence>
<dbReference type="AlphaFoldDB" id="A0A9X0R1A6"/>
<keyword evidence="1" id="KW-0732">Signal</keyword>
<accession>A0A9X0R1A6</accession>
<evidence type="ECO:0008006" key="4">
    <source>
        <dbReference type="Google" id="ProtNLM"/>
    </source>
</evidence>
<evidence type="ECO:0000256" key="1">
    <source>
        <dbReference type="SAM" id="SignalP"/>
    </source>
</evidence>